<protein>
    <submittedName>
        <fullName evidence="2">Uncharacterized protein</fullName>
    </submittedName>
</protein>
<name>A0AAU7T7E2_9ACTN</name>
<keyword evidence="1" id="KW-0472">Membrane</keyword>
<proteinExistence type="predicted"/>
<evidence type="ECO:0000256" key="1">
    <source>
        <dbReference type="SAM" id="Phobius"/>
    </source>
</evidence>
<organism evidence="2">
    <name type="scientific">Kribbella sp. HUAS MG21</name>
    <dbReference type="NCBI Taxonomy" id="3160966"/>
    <lineage>
        <taxon>Bacteria</taxon>
        <taxon>Bacillati</taxon>
        <taxon>Actinomycetota</taxon>
        <taxon>Actinomycetes</taxon>
        <taxon>Propionibacteriales</taxon>
        <taxon>Kribbellaceae</taxon>
        <taxon>Kribbella</taxon>
    </lineage>
</organism>
<evidence type="ECO:0000313" key="2">
    <source>
        <dbReference type="EMBL" id="XBV22652.1"/>
    </source>
</evidence>
<feature type="transmembrane region" description="Helical" evidence="1">
    <location>
        <begin position="52"/>
        <end position="73"/>
    </location>
</feature>
<dbReference type="EMBL" id="CP158165">
    <property type="protein sequence ID" value="XBV22652.1"/>
    <property type="molecule type" value="Genomic_DNA"/>
</dbReference>
<sequence length="258" mass="26491">MTSLDELAVLKTLDPATDADPRSPRAQATLRQILATPAQQPTRRPKRWLPRVALGTGLVAAATAAALILPSALGGDRAFATWTATPTGLTGSARADASNACREASTSGSPEYGGQLAAATTAIAERRGVWTLVVLADQAGFGALCITDQSRHLFADQFGAIGTTPAADLPTARELTPVTLGTGSINGRNLSVATGLAGKDVSAVSYTSRTHGKVTATVSAGQFALWVPGDELLDANRTGVPVTVTYRDGATATIKLKL</sequence>
<reference evidence="2" key="1">
    <citation type="submission" date="2024-06" db="EMBL/GenBank/DDBJ databases">
        <title>Kribbella sp. strain HUAS MG21 genome sequences.</title>
        <authorList>
            <person name="Mo P."/>
        </authorList>
    </citation>
    <scope>NUCLEOTIDE SEQUENCE</scope>
    <source>
        <strain evidence="2">HUAS MG21</strain>
    </source>
</reference>
<gene>
    <name evidence="2" type="ORF">ABN611_29315</name>
</gene>
<keyword evidence="1" id="KW-0812">Transmembrane</keyword>
<keyword evidence="1" id="KW-1133">Transmembrane helix</keyword>
<dbReference type="RefSeq" id="WP_350275491.1">
    <property type="nucleotide sequence ID" value="NZ_CP158165.1"/>
</dbReference>
<accession>A0AAU7T7E2</accession>
<dbReference type="AlphaFoldDB" id="A0AAU7T7E2"/>